<dbReference type="AlphaFoldDB" id="A0A387G4W9"/>
<gene>
    <name evidence="1" type="ORF">CCGE525_37185</name>
</gene>
<keyword evidence="2" id="KW-1185">Reference proteome</keyword>
<sequence>MDLYHPEADTAFYEECCAGLLLLVKEMNVRVSPLTQAERESVPALLEETDRFAKQIREGRA</sequence>
<accession>A0A387G4W9</accession>
<dbReference type="KEGG" id="rjg:CCGE525_37185"/>
<protein>
    <submittedName>
        <fullName evidence="1">Uncharacterized protein</fullName>
    </submittedName>
</protein>
<proteinExistence type="predicted"/>
<evidence type="ECO:0000313" key="1">
    <source>
        <dbReference type="EMBL" id="AYG64385.1"/>
    </source>
</evidence>
<dbReference type="Proteomes" id="UP000282195">
    <property type="component" value="Plasmid pRCCGE525a"/>
</dbReference>
<evidence type="ECO:0000313" key="2">
    <source>
        <dbReference type="Proteomes" id="UP000282195"/>
    </source>
</evidence>
<organism evidence="1 2">
    <name type="scientific">Rhizobium jaguaris</name>
    <dbReference type="NCBI Taxonomy" id="1312183"/>
    <lineage>
        <taxon>Bacteria</taxon>
        <taxon>Pseudomonadati</taxon>
        <taxon>Pseudomonadota</taxon>
        <taxon>Alphaproteobacteria</taxon>
        <taxon>Hyphomicrobiales</taxon>
        <taxon>Rhizobiaceae</taxon>
        <taxon>Rhizobium/Agrobacterium group</taxon>
        <taxon>Rhizobium</taxon>
    </lineage>
</organism>
<keyword evidence="1" id="KW-0614">Plasmid</keyword>
<name>A0A387G4W9_9HYPH</name>
<dbReference type="EMBL" id="CP032697">
    <property type="protein sequence ID" value="AYG64385.1"/>
    <property type="molecule type" value="Genomic_DNA"/>
</dbReference>
<geneLocation type="plasmid" evidence="2">
    <name>prccge525a</name>
</geneLocation>
<reference evidence="1 2" key="1">
    <citation type="submission" date="2018-10" db="EMBL/GenBank/DDBJ databases">
        <title>Rhizobium etli, R. leguminosarum and a new Rhizobium genospecies from Phaseolus dumosus.</title>
        <authorList>
            <person name="Ramirez-Puebla S.T."/>
            <person name="Rogel-Hernandez M.A."/>
            <person name="Guerrero G."/>
            <person name="Ormeno-Orrillo E."/>
            <person name="Martinez-Romero J.C."/>
            <person name="Negrete-Yankelevich S."/>
            <person name="Martinez-Romero E."/>
        </authorList>
    </citation>
    <scope>NUCLEOTIDE SEQUENCE [LARGE SCALE GENOMIC DNA]</scope>
    <source>
        <strain evidence="1 2">CCGE525</strain>
        <plasmid evidence="2">prccge525a</plasmid>
    </source>
</reference>